<dbReference type="InterPro" id="IPR013826">
    <property type="entry name" value="Topo_IA_cen_sub3"/>
</dbReference>
<sequence>LIIVESPSKARTIERYLGGEYRVLACNGHVKDLPKKNLGVDITNNFAVEYEILPDKKDIVKKLKKSAANAPTIYIATDPDREGEAIAWHVASELNGKSGKVRRVLFNEITADGVRTGMDNPREVNHNLVNAQQARRIIDRIVGFKVSEFLWKVLYFGLSAGRVQSVALRLVCERHEEIINFKPEEYWILEVELMTKGGETFTARLHKVSGENIELKNEVAINEIISKLENESFIIDSIKKKEVRRKPYAPFITSTIQQDAATRLKYSPARTMRLAQRLYEGVEMESGEPTGLITYMRTDSTRLAPASVDGARQFISSQYGEQYLPETPNVYGQQKKNIQDAHEAIRPADPNITPEMVKGHLENDEFKLYDLIWRRFIACQMNPSILDQTTIEIKAGEAQFRVSGSVVKF</sequence>
<evidence type="ECO:0000256" key="1">
    <source>
        <dbReference type="ARBA" id="ARBA00000213"/>
    </source>
</evidence>
<dbReference type="InterPro" id="IPR013497">
    <property type="entry name" value="Topo_IA_cen"/>
</dbReference>
<keyword evidence="5" id="KW-0238">DNA-binding</keyword>
<dbReference type="InterPro" id="IPR013824">
    <property type="entry name" value="Topo_IA_cen_sub1"/>
</dbReference>
<feature type="non-terminal residue" evidence="9">
    <location>
        <position position="1"/>
    </location>
</feature>
<organism evidence="9">
    <name type="scientific">marine metagenome</name>
    <dbReference type="NCBI Taxonomy" id="408172"/>
    <lineage>
        <taxon>unclassified sequences</taxon>
        <taxon>metagenomes</taxon>
        <taxon>ecological metagenomes</taxon>
    </lineage>
</organism>
<dbReference type="PANTHER" id="PTHR42785:SF1">
    <property type="entry name" value="DNA TOPOISOMERASE"/>
    <property type="match status" value="1"/>
</dbReference>
<proteinExistence type="inferred from homology"/>
<dbReference type="InterPro" id="IPR006171">
    <property type="entry name" value="TOPRIM_dom"/>
</dbReference>
<dbReference type="SMART" id="SM00493">
    <property type="entry name" value="TOPRIM"/>
    <property type="match status" value="1"/>
</dbReference>
<dbReference type="GO" id="GO:0003677">
    <property type="term" value="F:DNA binding"/>
    <property type="evidence" value="ECO:0007669"/>
    <property type="project" value="UniProtKB-KW"/>
</dbReference>
<dbReference type="InterPro" id="IPR013825">
    <property type="entry name" value="Topo_IA_cen_sub2"/>
</dbReference>
<evidence type="ECO:0000256" key="4">
    <source>
        <dbReference type="ARBA" id="ARBA00023029"/>
    </source>
</evidence>
<dbReference type="Gene3D" id="3.40.50.140">
    <property type="match status" value="1"/>
</dbReference>
<feature type="domain" description="Toprim" evidence="7">
    <location>
        <begin position="1"/>
        <end position="109"/>
    </location>
</feature>
<dbReference type="InterPro" id="IPR003601">
    <property type="entry name" value="Topo_IA_2"/>
</dbReference>
<dbReference type="PRINTS" id="PR00417">
    <property type="entry name" value="PRTPISMRASEI"/>
</dbReference>
<dbReference type="SMART" id="SM00437">
    <property type="entry name" value="TOP1Ac"/>
    <property type="match status" value="1"/>
</dbReference>
<evidence type="ECO:0000256" key="6">
    <source>
        <dbReference type="ARBA" id="ARBA00023235"/>
    </source>
</evidence>
<keyword evidence="4" id="KW-0799">Topoisomerase</keyword>
<dbReference type="EC" id="5.6.2.1" evidence="3"/>
<dbReference type="Gene3D" id="1.10.460.10">
    <property type="entry name" value="Topoisomerase I, domain 2"/>
    <property type="match status" value="1"/>
</dbReference>
<evidence type="ECO:0000256" key="2">
    <source>
        <dbReference type="ARBA" id="ARBA00009446"/>
    </source>
</evidence>
<feature type="domain" description="Topo IA-type catalytic" evidence="8">
    <location>
        <begin position="125"/>
        <end position="409"/>
    </location>
</feature>
<dbReference type="Pfam" id="PF01131">
    <property type="entry name" value="Topoisom_bac"/>
    <property type="match status" value="1"/>
</dbReference>
<evidence type="ECO:0000313" key="9">
    <source>
        <dbReference type="EMBL" id="SVC29715.1"/>
    </source>
</evidence>
<dbReference type="GO" id="GO:0003917">
    <property type="term" value="F:DNA topoisomerase type I (single strand cut, ATP-independent) activity"/>
    <property type="evidence" value="ECO:0007669"/>
    <property type="project" value="UniProtKB-EC"/>
</dbReference>
<dbReference type="GO" id="GO:0006265">
    <property type="term" value="P:DNA topological change"/>
    <property type="evidence" value="ECO:0007669"/>
    <property type="project" value="InterPro"/>
</dbReference>
<reference evidence="9" key="1">
    <citation type="submission" date="2018-05" db="EMBL/GenBank/DDBJ databases">
        <authorList>
            <person name="Lanie J.A."/>
            <person name="Ng W.-L."/>
            <person name="Kazmierczak K.M."/>
            <person name="Andrzejewski T.M."/>
            <person name="Davidsen T.M."/>
            <person name="Wayne K.J."/>
            <person name="Tettelin H."/>
            <person name="Glass J.I."/>
            <person name="Rusch D."/>
            <person name="Podicherti R."/>
            <person name="Tsui H.-C.T."/>
            <person name="Winkler M.E."/>
        </authorList>
    </citation>
    <scope>NUCLEOTIDE SEQUENCE</scope>
</reference>
<evidence type="ECO:0000259" key="8">
    <source>
        <dbReference type="PROSITE" id="PS52039"/>
    </source>
</evidence>
<gene>
    <name evidence="9" type="ORF">METZ01_LOCUS282569</name>
</gene>
<dbReference type="NCBIfam" id="TIGR01051">
    <property type="entry name" value="topA_bact"/>
    <property type="match status" value="1"/>
</dbReference>
<dbReference type="Gene3D" id="1.10.290.10">
    <property type="entry name" value="Topoisomerase I, domain 4"/>
    <property type="match status" value="1"/>
</dbReference>
<dbReference type="InterPro" id="IPR023405">
    <property type="entry name" value="Topo_IA_core_domain"/>
</dbReference>
<comment type="catalytic activity">
    <reaction evidence="1">
        <text>ATP-independent breakage of single-stranded DNA, followed by passage and rejoining.</text>
        <dbReference type="EC" id="5.6.2.1"/>
    </reaction>
</comment>
<name>A0A382L1P8_9ZZZZ</name>
<keyword evidence="6" id="KW-0413">Isomerase</keyword>
<dbReference type="AlphaFoldDB" id="A0A382L1P8"/>
<feature type="non-terminal residue" evidence="9">
    <location>
        <position position="409"/>
    </location>
</feature>
<dbReference type="EMBL" id="UINC01083729">
    <property type="protein sequence ID" value="SVC29715.1"/>
    <property type="molecule type" value="Genomic_DNA"/>
</dbReference>
<dbReference type="SUPFAM" id="SSF56712">
    <property type="entry name" value="Prokaryotic type I DNA topoisomerase"/>
    <property type="match status" value="1"/>
</dbReference>
<dbReference type="PROSITE" id="PS00396">
    <property type="entry name" value="TOPO_IA_1"/>
    <property type="match status" value="1"/>
</dbReference>
<accession>A0A382L1P8</accession>
<dbReference type="PROSITE" id="PS52039">
    <property type="entry name" value="TOPO_IA_2"/>
    <property type="match status" value="1"/>
</dbReference>
<evidence type="ECO:0000256" key="5">
    <source>
        <dbReference type="ARBA" id="ARBA00023125"/>
    </source>
</evidence>
<evidence type="ECO:0000256" key="3">
    <source>
        <dbReference type="ARBA" id="ARBA00012891"/>
    </source>
</evidence>
<dbReference type="PROSITE" id="PS50880">
    <property type="entry name" value="TOPRIM"/>
    <property type="match status" value="1"/>
</dbReference>
<dbReference type="SMART" id="SM00436">
    <property type="entry name" value="TOP1Bc"/>
    <property type="match status" value="1"/>
</dbReference>
<dbReference type="Pfam" id="PF01751">
    <property type="entry name" value="Toprim"/>
    <property type="match status" value="1"/>
</dbReference>
<dbReference type="InterPro" id="IPR023406">
    <property type="entry name" value="Topo_IA_AS"/>
</dbReference>
<dbReference type="PANTHER" id="PTHR42785">
    <property type="entry name" value="DNA TOPOISOMERASE, TYPE IA, CORE"/>
    <property type="match status" value="1"/>
</dbReference>
<dbReference type="InterPro" id="IPR003602">
    <property type="entry name" value="Topo_IA_DNA-bd_dom"/>
</dbReference>
<protein>
    <recommendedName>
        <fullName evidence="3">DNA topoisomerase</fullName>
        <ecNumber evidence="3">5.6.2.1</ecNumber>
    </recommendedName>
</protein>
<comment type="similarity">
    <text evidence="2">Belongs to the type IA topoisomerase family.</text>
</comment>
<dbReference type="InterPro" id="IPR000380">
    <property type="entry name" value="Topo_IA"/>
</dbReference>
<dbReference type="InterPro" id="IPR005733">
    <property type="entry name" value="TopoI_bac-type"/>
</dbReference>
<dbReference type="CDD" id="cd00186">
    <property type="entry name" value="TOP1Ac"/>
    <property type="match status" value="1"/>
</dbReference>
<dbReference type="Gene3D" id="2.70.20.10">
    <property type="entry name" value="Topoisomerase I, domain 3"/>
    <property type="match status" value="1"/>
</dbReference>
<evidence type="ECO:0000259" key="7">
    <source>
        <dbReference type="PROSITE" id="PS50880"/>
    </source>
</evidence>